<name>A0A5S3P832_9RHOB</name>
<sequence length="408" mass="44185">MKIAYVLNTYPQPSHSFIRREIRALERRGVDVSRIAMRRPGDPLVDDQDRAEEARTDYVLEQGALALFMAVQVCLIRAPRRWLRALAMAWRVGARSQVGVLRHLVYFAEGCAVANRCAARGITHLHAHFGTNATTVAMLAHALGAPCYSFTVHGPEEFDAPRALSLGDKVHNAAFAIAISQFGRSQIYRWAAFEDWDKVHVVHCGIDPEAFPDPPPLSDGPRRLVAIGRFVEQKGHMLLVRAMAQVIAQAPQCHLTLIGEGAMRGAIEAAIADLGLGGNITLTGWVDERRVRAEIGQAHGLVMPSFAEGLPMVVMEAMAAARPVISTAIAGTPELVQEGETGWLVPAGDTDALARAILSLDRTPTDSLTEMGRSGRARVLARHDVTIEAAKLARLFADASAPARPSDG</sequence>
<dbReference type="Proteomes" id="UP000309550">
    <property type="component" value="Unassembled WGS sequence"/>
</dbReference>
<dbReference type="PANTHER" id="PTHR12526">
    <property type="entry name" value="GLYCOSYLTRANSFERASE"/>
    <property type="match status" value="1"/>
</dbReference>
<dbReference type="RefSeq" id="WP_138663808.1">
    <property type="nucleotide sequence ID" value="NZ_VANS01000010.1"/>
</dbReference>
<organism evidence="1 2">
    <name type="scientific">Sulfitobacter sabulilitoris</name>
    <dbReference type="NCBI Taxonomy" id="2562655"/>
    <lineage>
        <taxon>Bacteria</taxon>
        <taxon>Pseudomonadati</taxon>
        <taxon>Pseudomonadota</taxon>
        <taxon>Alphaproteobacteria</taxon>
        <taxon>Rhodobacterales</taxon>
        <taxon>Roseobacteraceae</taxon>
        <taxon>Sulfitobacter</taxon>
    </lineage>
</organism>
<gene>
    <name evidence="1" type="ORF">FDT80_18450</name>
</gene>
<protein>
    <submittedName>
        <fullName evidence="1">Glycosyltransferase</fullName>
    </submittedName>
</protein>
<dbReference type="Gene3D" id="3.40.50.2000">
    <property type="entry name" value="Glycogen Phosphorylase B"/>
    <property type="match status" value="2"/>
</dbReference>
<dbReference type="GO" id="GO:0016757">
    <property type="term" value="F:glycosyltransferase activity"/>
    <property type="evidence" value="ECO:0007669"/>
    <property type="project" value="TreeGrafter"/>
</dbReference>
<keyword evidence="1" id="KW-0808">Transferase</keyword>
<proteinExistence type="predicted"/>
<accession>A0A5S3P832</accession>
<dbReference type="OrthoDB" id="9790710at2"/>
<evidence type="ECO:0000313" key="2">
    <source>
        <dbReference type="Proteomes" id="UP000309550"/>
    </source>
</evidence>
<dbReference type="Pfam" id="PF13692">
    <property type="entry name" value="Glyco_trans_1_4"/>
    <property type="match status" value="1"/>
</dbReference>
<dbReference type="EMBL" id="VANS01000010">
    <property type="protein sequence ID" value="TMM49322.1"/>
    <property type="molecule type" value="Genomic_DNA"/>
</dbReference>
<dbReference type="PANTHER" id="PTHR12526:SF636">
    <property type="entry name" value="BLL3647 PROTEIN"/>
    <property type="match status" value="1"/>
</dbReference>
<dbReference type="AlphaFoldDB" id="A0A5S3P832"/>
<evidence type="ECO:0000313" key="1">
    <source>
        <dbReference type="EMBL" id="TMM49322.1"/>
    </source>
</evidence>
<reference evidence="1 2" key="1">
    <citation type="submission" date="2019-05" db="EMBL/GenBank/DDBJ databases">
        <title>Sulfitobacter sabulilitoris sp. nov., isolated from a marine sand.</title>
        <authorList>
            <person name="Yoon J.-H."/>
        </authorList>
    </citation>
    <scope>NUCLEOTIDE SEQUENCE [LARGE SCALE GENOMIC DNA]</scope>
    <source>
        <strain evidence="1 2">HSMS-29</strain>
    </source>
</reference>
<comment type="caution">
    <text evidence="1">The sequence shown here is derived from an EMBL/GenBank/DDBJ whole genome shotgun (WGS) entry which is preliminary data.</text>
</comment>
<keyword evidence="2" id="KW-1185">Reference proteome</keyword>
<dbReference type="SUPFAM" id="SSF53756">
    <property type="entry name" value="UDP-Glycosyltransferase/glycogen phosphorylase"/>
    <property type="match status" value="1"/>
</dbReference>